<dbReference type="Pfam" id="PF00480">
    <property type="entry name" value="ROK"/>
    <property type="match status" value="1"/>
</dbReference>
<dbReference type="GO" id="GO:0019262">
    <property type="term" value="P:N-acetylneuraminate catabolic process"/>
    <property type="evidence" value="ECO:0007669"/>
    <property type="project" value="TreeGrafter"/>
</dbReference>
<dbReference type="PANTHER" id="PTHR18964:SF169">
    <property type="entry name" value="N-ACETYLMANNOSAMINE KINASE"/>
    <property type="match status" value="1"/>
</dbReference>
<dbReference type="SUPFAM" id="SSF53067">
    <property type="entry name" value="Actin-like ATPase domain"/>
    <property type="match status" value="1"/>
</dbReference>
<dbReference type="Gene3D" id="1.10.10.10">
    <property type="entry name" value="Winged helix-like DNA-binding domain superfamily/Winged helix DNA-binding domain"/>
    <property type="match status" value="1"/>
</dbReference>
<protein>
    <submittedName>
        <fullName evidence="1">ROK family transcriptional regulator</fullName>
    </submittedName>
</protein>
<dbReference type="InterPro" id="IPR036390">
    <property type="entry name" value="WH_DNA-bd_sf"/>
</dbReference>
<dbReference type="InterPro" id="IPR036388">
    <property type="entry name" value="WH-like_DNA-bd_sf"/>
</dbReference>
<dbReference type="SUPFAM" id="SSF46785">
    <property type="entry name" value="Winged helix' DNA-binding domain"/>
    <property type="match status" value="1"/>
</dbReference>
<evidence type="ECO:0000313" key="2">
    <source>
        <dbReference type="Proteomes" id="UP000026249"/>
    </source>
</evidence>
<dbReference type="InterPro" id="IPR000600">
    <property type="entry name" value="ROK"/>
</dbReference>
<dbReference type="Pfam" id="PF13412">
    <property type="entry name" value="HTH_24"/>
    <property type="match status" value="1"/>
</dbReference>
<dbReference type="InterPro" id="IPR043129">
    <property type="entry name" value="ATPase_NBD"/>
</dbReference>
<keyword evidence="2" id="KW-1185">Reference proteome</keyword>
<accession>A0A037ZKS8</accession>
<gene>
    <name evidence="1" type="ORF">ACMU_00715</name>
</gene>
<dbReference type="PANTHER" id="PTHR18964">
    <property type="entry name" value="ROK (REPRESSOR, ORF, KINASE) FAMILY"/>
    <property type="match status" value="1"/>
</dbReference>
<evidence type="ECO:0000313" key="1">
    <source>
        <dbReference type="EMBL" id="KAJ57046.1"/>
    </source>
</evidence>
<reference evidence="1 2" key="1">
    <citation type="submission" date="2014-03" db="EMBL/GenBank/DDBJ databases">
        <title>Draft Genome Sequence of Actibacterium mucosum KCTC 23349, a Marine Alphaproteobacterium with Complex Ionic Requirements Isolated from Mediterranean Seawater at Malvarrosa Beach, Valencia, Spain.</title>
        <authorList>
            <person name="Arahal D.R."/>
            <person name="Shao Z."/>
            <person name="Lai Q."/>
            <person name="Pujalte M.J."/>
        </authorList>
    </citation>
    <scope>NUCLEOTIDE SEQUENCE [LARGE SCALE GENOMIC DNA]</scope>
    <source>
        <strain evidence="1 2">KCTC 23349</strain>
    </source>
</reference>
<sequence length="404" mass="43567">MEKDKEIQQAERVNLHLRGSNLSGVRAHNERLILSLVRQKGTMTKAEISRNSGLSAQTASVITRQLEADGLLQRHTPIRGRVGQPSTPLSIAADGAYFAGLKIGRRSLDLVIVDFLGNPVARRRRLHSYPTPAKVIDFIATELPDAVNEMAAASRPKLQGLGIAMPFELWNWMPADEAPPEEMIAWKDCDIAAELGATTGLPVSVRNDATAACEAELVFGKSDRPRDFLYLYFGYFIGGGLVLDGRLFAGPTGNAAGVGPMPVIGPDRRMTRLMKVASLSTLENALKEAGIDTDQLWRDPSRWNLPDSLLSQWIDGCAGAIASATLSAATILELDAVFIDGWIPEDIRARLVEAAQTRLQSLDLAGIAAPRYLPGSIGADARSLGGAATALSTRYLVDQNALFT</sequence>
<dbReference type="GO" id="GO:0009384">
    <property type="term" value="F:N-acylmannosamine kinase activity"/>
    <property type="evidence" value="ECO:0007669"/>
    <property type="project" value="TreeGrafter"/>
</dbReference>
<dbReference type="Gene3D" id="3.30.420.40">
    <property type="match status" value="2"/>
</dbReference>
<name>A0A037ZKS8_9RHOB</name>
<dbReference type="AlphaFoldDB" id="A0A037ZKS8"/>
<dbReference type="STRING" id="1454373.ACMU_00715"/>
<proteinExistence type="predicted"/>
<dbReference type="Proteomes" id="UP000026249">
    <property type="component" value="Unassembled WGS sequence"/>
</dbReference>
<dbReference type="EMBL" id="JFKE01000001">
    <property type="protein sequence ID" value="KAJ57046.1"/>
    <property type="molecule type" value="Genomic_DNA"/>
</dbReference>
<organism evidence="1 2">
    <name type="scientific">Actibacterium mucosum KCTC 23349</name>
    <dbReference type="NCBI Taxonomy" id="1454373"/>
    <lineage>
        <taxon>Bacteria</taxon>
        <taxon>Pseudomonadati</taxon>
        <taxon>Pseudomonadota</taxon>
        <taxon>Alphaproteobacteria</taxon>
        <taxon>Rhodobacterales</taxon>
        <taxon>Roseobacteraceae</taxon>
        <taxon>Actibacterium</taxon>
    </lineage>
</organism>
<comment type="caution">
    <text evidence="1">The sequence shown here is derived from an EMBL/GenBank/DDBJ whole genome shotgun (WGS) entry which is preliminary data.</text>
</comment>